<dbReference type="EMBL" id="LLYB01000055">
    <property type="protein sequence ID" value="KRR25566.1"/>
    <property type="molecule type" value="Genomic_DNA"/>
</dbReference>
<evidence type="ECO:0000313" key="2">
    <source>
        <dbReference type="Proteomes" id="UP000051660"/>
    </source>
</evidence>
<sequence length="100" mass="11215">MREFPPIVPYGADQTIYLVVEGPGQLGAARKSERADIETVITDLLSGQFNDPIEVVAFNTLEHWTDNLSKDVAREIRCRCDIDGLEVPAYLEEFVDRSST</sequence>
<proteinExistence type="predicted"/>
<gene>
    <name evidence="1" type="ORF">CQ14_18010</name>
</gene>
<evidence type="ECO:0000313" key="1">
    <source>
        <dbReference type="EMBL" id="KRR25566.1"/>
    </source>
</evidence>
<reference evidence="1 2" key="1">
    <citation type="submission" date="2014-03" db="EMBL/GenBank/DDBJ databases">
        <title>Bradyrhizobium valentinum sp. nov., isolated from effective nodules of Lupinus mariae-josephae, a lupine endemic of basic-lime soils in Eastern Spain.</title>
        <authorList>
            <person name="Duran D."/>
            <person name="Rey L."/>
            <person name="Navarro A."/>
            <person name="Busquets A."/>
            <person name="Imperial J."/>
            <person name="Ruiz-Argueso T."/>
        </authorList>
    </citation>
    <scope>NUCLEOTIDE SEQUENCE [LARGE SCALE GENOMIC DNA]</scope>
    <source>
        <strain evidence="1 2">CCBAU 23086</strain>
    </source>
</reference>
<dbReference type="OrthoDB" id="8248633at2"/>
<name>A0A0R3N0Y7_9BRAD</name>
<protein>
    <submittedName>
        <fullName evidence="1">Uncharacterized protein</fullName>
    </submittedName>
</protein>
<comment type="caution">
    <text evidence="1">The sequence shown here is derived from an EMBL/GenBank/DDBJ whole genome shotgun (WGS) entry which is preliminary data.</text>
</comment>
<dbReference type="RefSeq" id="WP_057857847.1">
    <property type="nucleotide sequence ID" value="NZ_LLYB01000055.1"/>
</dbReference>
<dbReference type="AlphaFoldDB" id="A0A0R3N0Y7"/>
<dbReference type="Proteomes" id="UP000051660">
    <property type="component" value="Unassembled WGS sequence"/>
</dbReference>
<accession>A0A0R3N0Y7</accession>
<organism evidence="1 2">
    <name type="scientific">Bradyrhizobium lablabi</name>
    <dbReference type="NCBI Taxonomy" id="722472"/>
    <lineage>
        <taxon>Bacteria</taxon>
        <taxon>Pseudomonadati</taxon>
        <taxon>Pseudomonadota</taxon>
        <taxon>Alphaproteobacteria</taxon>
        <taxon>Hyphomicrobiales</taxon>
        <taxon>Nitrobacteraceae</taxon>
        <taxon>Bradyrhizobium</taxon>
    </lineage>
</organism>